<dbReference type="Proteomes" id="UP000035682">
    <property type="component" value="Unplaced"/>
</dbReference>
<dbReference type="OrthoDB" id="7442607at2759"/>
<dbReference type="GO" id="GO:0000981">
    <property type="term" value="F:DNA-binding transcription factor activity, RNA polymerase II-specific"/>
    <property type="evidence" value="ECO:0007669"/>
    <property type="project" value="TreeGrafter"/>
</dbReference>
<dbReference type="Pfam" id="PF00907">
    <property type="entry name" value="T-box"/>
    <property type="match status" value="1"/>
</dbReference>
<sequence length="231" mass="27126">MTNNKELKFSIDKILSDDFGGGKKAKNTMTNVTVELENSELWKKFYELGTEMIVTKSGRRMFPVLQIKIKGLEIKKKYSLSLKFFLMSTKKYRYSFHQSKWVTCGVGEENVGSKIFIHPDSPSSGNYWMKHIISFEKLKLTNNVFDRNGHIVVNSMQKYNVLFTIIAHHDDNNFHEIEEKHFSFKETEFMAVTAYQNHQITQLKIERNPFAKGFREIESELFIKKDILDLF</sequence>
<dbReference type="CTD" id="36378669"/>
<dbReference type="STRING" id="34506.A0A090LFP3"/>
<evidence type="ECO:0000256" key="6">
    <source>
        <dbReference type="ARBA" id="ARBA00023242"/>
    </source>
</evidence>
<keyword evidence="3" id="KW-0805">Transcription regulation</keyword>
<dbReference type="InterPro" id="IPR046360">
    <property type="entry name" value="T-box_DNA-bd"/>
</dbReference>
<comment type="subcellular location">
    <subcellularLocation>
        <location evidence="1 7">Nucleus</location>
    </subcellularLocation>
</comment>
<feature type="domain" description="T-box" evidence="8">
    <location>
        <begin position="36"/>
        <end position="216"/>
    </location>
</feature>
<evidence type="ECO:0000256" key="2">
    <source>
        <dbReference type="ARBA" id="ARBA00022473"/>
    </source>
</evidence>
<evidence type="ECO:0000259" key="8">
    <source>
        <dbReference type="PROSITE" id="PS50252"/>
    </source>
</evidence>
<dbReference type="GO" id="GO:0042694">
    <property type="term" value="P:muscle cell fate specification"/>
    <property type="evidence" value="ECO:0007669"/>
    <property type="project" value="EnsemblMetazoa"/>
</dbReference>
<dbReference type="WormBase" id="SRAE_2000097500">
    <property type="protein sequence ID" value="SRP01582"/>
    <property type="gene ID" value="WBGene00261175"/>
</dbReference>
<name>A0A090LFP3_STRRB</name>
<keyword evidence="6 7" id="KW-0539">Nucleus</keyword>
<dbReference type="SUPFAM" id="SSF49417">
    <property type="entry name" value="p53-like transcription factors"/>
    <property type="match status" value="1"/>
</dbReference>
<comment type="caution">
    <text evidence="7">Lacks conserved residue(s) required for the propagation of feature annotation.</text>
</comment>
<keyword evidence="4 7" id="KW-0238">DNA-binding</keyword>
<evidence type="ECO:0000256" key="1">
    <source>
        <dbReference type="ARBA" id="ARBA00004123"/>
    </source>
</evidence>
<keyword evidence="10" id="KW-1185">Reference proteome</keyword>
<gene>
    <name evidence="9 11 12" type="ORF">SRAE_2000097500</name>
</gene>
<accession>A0A090LFP3</accession>
<dbReference type="PANTHER" id="PTHR11267:SF181">
    <property type="entry name" value="OPTOMOTOR-BLIND PROTEIN"/>
    <property type="match status" value="1"/>
</dbReference>
<proteinExistence type="predicted"/>
<dbReference type="FunFam" id="2.60.40.820:FF:000010">
    <property type="entry name" value="T-box transcription factor TBX6"/>
    <property type="match status" value="1"/>
</dbReference>
<dbReference type="PRINTS" id="PR00937">
    <property type="entry name" value="TBOX"/>
</dbReference>
<dbReference type="InterPro" id="IPR036960">
    <property type="entry name" value="T-box_sf"/>
</dbReference>
<dbReference type="GO" id="GO:0000978">
    <property type="term" value="F:RNA polymerase II cis-regulatory region sequence-specific DNA binding"/>
    <property type="evidence" value="ECO:0007669"/>
    <property type="project" value="InterPro"/>
</dbReference>
<evidence type="ECO:0000256" key="5">
    <source>
        <dbReference type="ARBA" id="ARBA00023163"/>
    </source>
</evidence>
<dbReference type="GO" id="GO:0009791">
    <property type="term" value="P:post-embryonic development"/>
    <property type="evidence" value="ECO:0007669"/>
    <property type="project" value="EnsemblMetazoa"/>
</dbReference>
<dbReference type="GO" id="GO:0000785">
    <property type="term" value="C:chromatin"/>
    <property type="evidence" value="ECO:0007669"/>
    <property type="project" value="TreeGrafter"/>
</dbReference>
<dbReference type="InterPro" id="IPR008967">
    <property type="entry name" value="p53-like_TF_DNA-bd_sf"/>
</dbReference>
<dbReference type="InterPro" id="IPR018186">
    <property type="entry name" value="TF_T-box_CS"/>
</dbReference>
<dbReference type="OMA" id="HRYLPRI"/>
<evidence type="ECO:0000313" key="10">
    <source>
        <dbReference type="Proteomes" id="UP000035682"/>
    </source>
</evidence>
<evidence type="ECO:0000313" key="9">
    <source>
        <dbReference type="EMBL" id="CEF66305.1"/>
    </source>
</evidence>
<protein>
    <submittedName>
        <fullName evidence="9 11">T-box transcription factor TBX1</fullName>
    </submittedName>
</protein>
<reference evidence="11" key="2">
    <citation type="submission" date="2020-12" db="UniProtKB">
        <authorList>
            <consortium name="WormBaseParasite"/>
        </authorList>
    </citation>
    <scope>IDENTIFICATION</scope>
</reference>
<dbReference type="GO" id="GO:0045893">
    <property type="term" value="P:positive regulation of DNA-templated transcription"/>
    <property type="evidence" value="ECO:0007669"/>
    <property type="project" value="InterPro"/>
</dbReference>
<dbReference type="Gene3D" id="2.60.40.820">
    <property type="entry name" value="Transcription factor, T-box"/>
    <property type="match status" value="1"/>
</dbReference>
<dbReference type="PROSITE" id="PS01283">
    <property type="entry name" value="TBOX_1"/>
    <property type="match status" value="1"/>
</dbReference>
<keyword evidence="2" id="KW-0217">Developmental protein</keyword>
<dbReference type="RefSeq" id="XP_024505505.1">
    <property type="nucleotide sequence ID" value="XM_024651871.1"/>
</dbReference>
<keyword evidence="5" id="KW-0804">Transcription</keyword>
<evidence type="ECO:0000256" key="4">
    <source>
        <dbReference type="ARBA" id="ARBA00023125"/>
    </source>
</evidence>
<evidence type="ECO:0000313" key="12">
    <source>
        <dbReference type="WormBase" id="SRAE_2000097500"/>
    </source>
</evidence>
<organism evidence="9">
    <name type="scientific">Strongyloides ratti</name>
    <name type="common">Parasitic roundworm</name>
    <dbReference type="NCBI Taxonomy" id="34506"/>
    <lineage>
        <taxon>Eukaryota</taxon>
        <taxon>Metazoa</taxon>
        <taxon>Ecdysozoa</taxon>
        <taxon>Nematoda</taxon>
        <taxon>Chromadorea</taxon>
        <taxon>Rhabditida</taxon>
        <taxon>Tylenchina</taxon>
        <taxon>Panagrolaimomorpha</taxon>
        <taxon>Strongyloidoidea</taxon>
        <taxon>Strongyloididae</taxon>
        <taxon>Strongyloides</taxon>
    </lineage>
</organism>
<dbReference type="WBParaSite" id="SRAE_2000097500.1">
    <property type="protein sequence ID" value="SRAE_2000097500.1"/>
    <property type="gene ID" value="WBGene00261175"/>
</dbReference>
<dbReference type="GeneID" id="36378669"/>
<dbReference type="InterPro" id="IPR001699">
    <property type="entry name" value="TF_T-box"/>
</dbReference>
<dbReference type="PANTHER" id="PTHR11267">
    <property type="entry name" value="T-BOX PROTEIN-RELATED"/>
    <property type="match status" value="1"/>
</dbReference>
<dbReference type="AlphaFoldDB" id="A0A090LFP3"/>
<dbReference type="PROSITE" id="PS50252">
    <property type="entry name" value="TBOX_3"/>
    <property type="match status" value="1"/>
</dbReference>
<dbReference type="SMART" id="SM00425">
    <property type="entry name" value="TBOX"/>
    <property type="match status" value="1"/>
</dbReference>
<evidence type="ECO:0000256" key="3">
    <source>
        <dbReference type="ARBA" id="ARBA00023015"/>
    </source>
</evidence>
<dbReference type="EMBL" id="LN609529">
    <property type="protein sequence ID" value="CEF66305.1"/>
    <property type="molecule type" value="Genomic_DNA"/>
</dbReference>
<dbReference type="GO" id="GO:0005634">
    <property type="term" value="C:nucleus"/>
    <property type="evidence" value="ECO:0007669"/>
    <property type="project" value="UniProtKB-SubCell"/>
</dbReference>
<evidence type="ECO:0000313" key="11">
    <source>
        <dbReference type="WBParaSite" id="SRAE_2000097500.1"/>
    </source>
</evidence>
<evidence type="ECO:0000256" key="7">
    <source>
        <dbReference type="PROSITE-ProRule" id="PRU00201"/>
    </source>
</evidence>
<dbReference type="PROSITE" id="PS01264">
    <property type="entry name" value="TBOX_2"/>
    <property type="match status" value="1"/>
</dbReference>
<reference evidence="9 10" key="1">
    <citation type="submission" date="2014-09" db="EMBL/GenBank/DDBJ databases">
        <authorList>
            <person name="Martin A.A."/>
        </authorList>
    </citation>
    <scope>NUCLEOTIDE SEQUENCE</scope>
    <source>
        <strain evidence="10">ED321</strain>
        <strain evidence="9">ED321 Heterogonic</strain>
    </source>
</reference>